<comment type="caution">
    <text evidence="2">The sequence shown here is derived from an EMBL/GenBank/DDBJ whole genome shotgun (WGS) entry which is preliminary data.</text>
</comment>
<feature type="transmembrane region" description="Helical" evidence="1">
    <location>
        <begin position="33"/>
        <end position="58"/>
    </location>
</feature>
<keyword evidence="1" id="KW-0812">Transmembrane</keyword>
<accession>A0A9P6B2G7</accession>
<proteinExistence type="predicted"/>
<organism evidence="2 3">
    <name type="scientific">Hydnum rufescens UP504</name>
    <dbReference type="NCBI Taxonomy" id="1448309"/>
    <lineage>
        <taxon>Eukaryota</taxon>
        <taxon>Fungi</taxon>
        <taxon>Dikarya</taxon>
        <taxon>Basidiomycota</taxon>
        <taxon>Agaricomycotina</taxon>
        <taxon>Agaricomycetes</taxon>
        <taxon>Cantharellales</taxon>
        <taxon>Hydnaceae</taxon>
        <taxon>Hydnum</taxon>
    </lineage>
</organism>
<dbReference type="Proteomes" id="UP000886523">
    <property type="component" value="Unassembled WGS sequence"/>
</dbReference>
<reference evidence="2" key="1">
    <citation type="journal article" date="2020" name="Nat. Commun.">
        <title>Large-scale genome sequencing of mycorrhizal fungi provides insights into the early evolution of symbiotic traits.</title>
        <authorList>
            <person name="Miyauchi S."/>
            <person name="Kiss E."/>
            <person name="Kuo A."/>
            <person name="Drula E."/>
            <person name="Kohler A."/>
            <person name="Sanchez-Garcia M."/>
            <person name="Morin E."/>
            <person name="Andreopoulos B."/>
            <person name="Barry K.W."/>
            <person name="Bonito G."/>
            <person name="Buee M."/>
            <person name="Carver A."/>
            <person name="Chen C."/>
            <person name="Cichocki N."/>
            <person name="Clum A."/>
            <person name="Culley D."/>
            <person name="Crous P.W."/>
            <person name="Fauchery L."/>
            <person name="Girlanda M."/>
            <person name="Hayes R.D."/>
            <person name="Keri Z."/>
            <person name="LaButti K."/>
            <person name="Lipzen A."/>
            <person name="Lombard V."/>
            <person name="Magnuson J."/>
            <person name="Maillard F."/>
            <person name="Murat C."/>
            <person name="Nolan M."/>
            <person name="Ohm R.A."/>
            <person name="Pangilinan J."/>
            <person name="Pereira M.F."/>
            <person name="Perotto S."/>
            <person name="Peter M."/>
            <person name="Pfister S."/>
            <person name="Riley R."/>
            <person name="Sitrit Y."/>
            <person name="Stielow J.B."/>
            <person name="Szollosi G."/>
            <person name="Zifcakova L."/>
            <person name="Stursova M."/>
            <person name="Spatafora J.W."/>
            <person name="Tedersoo L."/>
            <person name="Vaario L.M."/>
            <person name="Yamada A."/>
            <person name="Yan M."/>
            <person name="Wang P."/>
            <person name="Xu J."/>
            <person name="Bruns T."/>
            <person name="Baldrian P."/>
            <person name="Vilgalys R."/>
            <person name="Dunand C."/>
            <person name="Henrissat B."/>
            <person name="Grigoriev I.V."/>
            <person name="Hibbett D."/>
            <person name="Nagy L.G."/>
            <person name="Martin F.M."/>
        </authorList>
    </citation>
    <scope>NUCLEOTIDE SEQUENCE</scope>
    <source>
        <strain evidence="2">UP504</strain>
    </source>
</reference>
<sequence length="129" mass="14010">MICVIQAGAQGPLPLTLDWDLEILRQQWATPGVWYWGCALLIFYRATPAIMGVGFLWFGVTSFCHLVFPFTDPALWVQKEQQCCSFCAIGGALTLYKTTHLPQQGAGTQGLQCCALNGILGGLICVLVG</sequence>
<name>A0A9P6B2G7_9AGAM</name>
<keyword evidence="3" id="KW-1185">Reference proteome</keyword>
<dbReference type="EMBL" id="MU128943">
    <property type="protein sequence ID" value="KAF9516167.1"/>
    <property type="molecule type" value="Genomic_DNA"/>
</dbReference>
<gene>
    <name evidence="2" type="ORF">BS47DRAFT_1360558</name>
</gene>
<evidence type="ECO:0000313" key="3">
    <source>
        <dbReference type="Proteomes" id="UP000886523"/>
    </source>
</evidence>
<protein>
    <submittedName>
        <fullName evidence="2">Uncharacterized protein</fullName>
    </submittedName>
</protein>
<keyword evidence="1" id="KW-1133">Transmembrane helix</keyword>
<evidence type="ECO:0000256" key="1">
    <source>
        <dbReference type="SAM" id="Phobius"/>
    </source>
</evidence>
<evidence type="ECO:0000313" key="2">
    <source>
        <dbReference type="EMBL" id="KAF9516167.1"/>
    </source>
</evidence>
<dbReference type="AlphaFoldDB" id="A0A9P6B2G7"/>
<keyword evidence="1" id="KW-0472">Membrane</keyword>